<dbReference type="RefSeq" id="WP_093171016.1">
    <property type="nucleotide sequence ID" value="NZ_FNCN01000012.1"/>
</dbReference>
<protein>
    <submittedName>
        <fullName evidence="1">Uncharacterized protein</fullName>
    </submittedName>
</protein>
<evidence type="ECO:0000313" key="1">
    <source>
        <dbReference type="EMBL" id="SDH17951.1"/>
    </source>
</evidence>
<proteinExistence type="predicted"/>
<dbReference type="AlphaFoldDB" id="A0A1G8AAN6"/>
<accession>A0A1G8AAN6</accession>
<name>A0A1G8AAN6_9ACTN</name>
<dbReference type="EMBL" id="FNCN01000012">
    <property type="protein sequence ID" value="SDH17951.1"/>
    <property type="molecule type" value="Genomic_DNA"/>
</dbReference>
<evidence type="ECO:0000313" key="2">
    <source>
        <dbReference type="Proteomes" id="UP000198923"/>
    </source>
</evidence>
<gene>
    <name evidence="1" type="ORF">SAMN05421505_11280</name>
</gene>
<reference evidence="1 2" key="1">
    <citation type="submission" date="2016-10" db="EMBL/GenBank/DDBJ databases">
        <authorList>
            <person name="de Groot N.N."/>
        </authorList>
    </citation>
    <scope>NUCLEOTIDE SEQUENCE [LARGE SCALE GENOMIC DNA]</scope>
    <source>
        <strain evidence="1 2">CPCC 201354</strain>
    </source>
</reference>
<organism evidence="1 2">
    <name type="scientific">Sinosporangium album</name>
    <dbReference type="NCBI Taxonomy" id="504805"/>
    <lineage>
        <taxon>Bacteria</taxon>
        <taxon>Bacillati</taxon>
        <taxon>Actinomycetota</taxon>
        <taxon>Actinomycetes</taxon>
        <taxon>Streptosporangiales</taxon>
        <taxon>Streptosporangiaceae</taxon>
        <taxon>Sinosporangium</taxon>
    </lineage>
</organism>
<keyword evidence="2" id="KW-1185">Reference proteome</keyword>
<dbReference type="Proteomes" id="UP000198923">
    <property type="component" value="Unassembled WGS sequence"/>
</dbReference>
<dbReference type="STRING" id="504805.SAMN05421505_11280"/>
<sequence>MTVTLDNEDYPCYMWEIQPESLAAIYAMQGWPIADAENGYPTADEIEAVVRRMVDGLERDERDSATLYLSSARMLVYRDPDFPSSYEIYLHVGYVDMEGG</sequence>